<feature type="non-terminal residue" evidence="2">
    <location>
        <position position="1"/>
    </location>
</feature>
<protein>
    <recommendedName>
        <fullName evidence="4">Extracellular membrane protein CFEM domain-containing protein</fullName>
    </recommendedName>
</protein>
<accession>A0A1Y1V1Z2</accession>
<feature type="chain" id="PRO_5013073202" description="Extracellular membrane protein CFEM domain-containing protein" evidence="1">
    <location>
        <begin position="22"/>
        <end position="215"/>
    </location>
</feature>
<dbReference type="Proteomes" id="UP000193719">
    <property type="component" value="Unassembled WGS sequence"/>
</dbReference>
<organism evidence="2 3">
    <name type="scientific">Piromyces finnis</name>
    <dbReference type="NCBI Taxonomy" id="1754191"/>
    <lineage>
        <taxon>Eukaryota</taxon>
        <taxon>Fungi</taxon>
        <taxon>Fungi incertae sedis</taxon>
        <taxon>Chytridiomycota</taxon>
        <taxon>Chytridiomycota incertae sedis</taxon>
        <taxon>Neocallimastigomycetes</taxon>
        <taxon>Neocallimastigales</taxon>
        <taxon>Neocallimastigaceae</taxon>
        <taxon>Piromyces</taxon>
    </lineage>
</organism>
<evidence type="ECO:0000313" key="3">
    <source>
        <dbReference type="Proteomes" id="UP000193719"/>
    </source>
</evidence>
<keyword evidence="3" id="KW-1185">Reference proteome</keyword>
<feature type="non-terminal residue" evidence="2">
    <location>
        <position position="215"/>
    </location>
</feature>
<feature type="signal peptide" evidence="1">
    <location>
        <begin position="1"/>
        <end position="21"/>
    </location>
</feature>
<evidence type="ECO:0000313" key="2">
    <source>
        <dbReference type="EMBL" id="ORX45413.1"/>
    </source>
</evidence>
<keyword evidence="1" id="KW-0732">Signal</keyword>
<dbReference type="EMBL" id="MCFH01000040">
    <property type="protein sequence ID" value="ORX45413.1"/>
    <property type="molecule type" value="Genomic_DNA"/>
</dbReference>
<name>A0A1Y1V1Z2_9FUNG</name>
<dbReference type="AlphaFoldDB" id="A0A1Y1V1Z2"/>
<evidence type="ECO:0008006" key="4">
    <source>
        <dbReference type="Google" id="ProtNLM"/>
    </source>
</evidence>
<sequence length="215" mass="24114">LNKMKFIQIFNLLVLGITAKSAVIPTLKDEKIRNAQCQDSFKLIEKCILLDEKKVGPRTCEIFESAQCQQLYENIDDELALCQYSDVNITAGFVRDFVYKFSAVCTKDDNGEYCPLVSIVTADDLSGFVLDSNKSDAEILVDIYSLNCVSVVCREAAIDFIKMNRESLKKKNSQLPENDDNLVESINELGNLISSLQTKQCMNNKVSKNTNENAV</sequence>
<comment type="caution">
    <text evidence="2">The sequence shown here is derived from an EMBL/GenBank/DDBJ whole genome shotgun (WGS) entry which is preliminary data.</text>
</comment>
<proteinExistence type="predicted"/>
<reference evidence="2 3" key="1">
    <citation type="submission" date="2016-08" db="EMBL/GenBank/DDBJ databases">
        <title>Genomes of anaerobic fungi encode conserved fungal cellulosomes for biomass hydrolysis.</title>
        <authorList>
            <consortium name="DOE Joint Genome Institute"/>
            <person name="Haitjema C.H."/>
            <person name="Gilmore S.P."/>
            <person name="Henske J.K."/>
            <person name="Solomon K.V."/>
            <person name="De Groot R."/>
            <person name="Kuo A."/>
            <person name="Mondo S.J."/>
            <person name="Salamov A.A."/>
            <person name="Labutti K."/>
            <person name="Zhao Z."/>
            <person name="Chiniquy J."/>
            <person name="Barry K."/>
            <person name="Brewer H.M."/>
            <person name="Purvine S.O."/>
            <person name="Wright A.T."/>
            <person name="Boxma B."/>
            <person name="Van Alen T."/>
            <person name="Hackstein J.H."/>
            <person name="Baker S.E."/>
            <person name="Grigoriev I.V."/>
            <person name="O'Malley M.A."/>
        </authorList>
    </citation>
    <scope>NUCLEOTIDE SEQUENCE [LARGE SCALE GENOMIC DNA]</scope>
    <source>
        <strain evidence="3">finn</strain>
    </source>
</reference>
<dbReference type="OrthoDB" id="10460087at2759"/>
<evidence type="ECO:0000256" key="1">
    <source>
        <dbReference type="SAM" id="SignalP"/>
    </source>
</evidence>
<gene>
    <name evidence="2" type="ORF">BCR36DRAFT_216594</name>
</gene>
<reference evidence="2 3" key="2">
    <citation type="submission" date="2016-08" db="EMBL/GenBank/DDBJ databases">
        <title>Pervasive Adenine N6-methylation of Active Genes in Fungi.</title>
        <authorList>
            <consortium name="DOE Joint Genome Institute"/>
            <person name="Mondo S.J."/>
            <person name="Dannebaum R.O."/>
            <person name="Kuo R.C."/>
            <person name="Labutti K."/>
            <person name="Haridas S."/>
            <person name="Kuo A."/>
            <person name="Salamov A."/>
            <person name="Ahrendt S.R."/>
            <person name="Lipzen A."/>
            <person name="Sullivan W."/>
            <person name="Andreopoulos W.B."/>
            <person name="Clum A."/>
            <person name="Lindquist E."/>
            <person name="Daum C."/>
            <person name="Ramamoorthy G.K."/>
            <person name="Gryganskyi A."/>
            <person name="Culley D."/>
            <person name="Magnuson J.K."/>
            <person name="James T.Y."/>
            <person name="O'Malley M.A."/>
            <person name="Stajich J.E."/>
            <person name="Spatafora J.W."/>
            <person name="Visel A."/>
            <person name="Grigoriev I.V."/>
        </authorList>
    </citation>
    <scope>NUCLEOTIDE SEQUENCE [LARGE SCALE GENOMIC DNA]</scope>
    <source>
        <strain evidence="3">finn</strain>
    </source>
</reference>